<evidence type="ECO:0008006" key="3">
    <source>
        <dbReference type="Google" id="ProtNLM"/>
    </source>
</evidence>
<accession>A0ABW4ERP4</accession>
<gene>
    <name evidence="1" type="ORF">ACFSJD_06010</name>
</gene>
<keyword evidence="2" id="KW-1185">Reference proteome</keyword>
<evidence type="ECO:0000313" key="1">
    <source>
        <dbReference type="EMBL" id="MFD1517030.1"/>
    </source>
</evidence>
<reference evidence="2" key="1">
    <citation type="journal article" date="2019" name="Int. J. Syst. Evol. Microbiol.">
        <title>The Global Catalogue of Microorganisms (GCM) 10K type strain sequencing project: providing services to taxonomists for standard genome sequencing and annotation.</title>
        <authorList>
            <consortium name="The Broad Institute Genomics Platform"/>
            <consortium name="The Broad Institute Genome Sequencing Center for Infectious Disease"/>
            <person name="Wu L."/>
            <person name="Ma J."/>
        </authorList>
    </citation>
    <scope>NUCLEOTIDE SEQUENCE [LARGE SCALE GENOMIC DNA]</scope>
    <source>
        <strain evidence="2">CCM 7043</strain>
    </source>
</reference>
<organism evidence="1 2">
    <name type="scientific">Pseudonocardia yunnanensis</name>
    <dbReference type="NCBI Taxonomy" id="58107"/>
    <lineage>
        <taxon>Bacteria</taxon>
        <taxon>Bacillati</taxon>
        <taxon>Actinomycetota</taxon>
        <taxon>Actinomycetes</taxon>
        <taxon>Pseudonocardiales</taxon>
        <taxon>Pseudonocardiaceae</taxon>
        <taxon>Pseudonocardia</taxon>
    </lineage>
</organism>
<evidence type="ECO:0000313" key="2">
    <source>
        <dbReference type="Proteomes" id="UP001597114"/>
    </source>
</evidence>
<dbReference type="Proteomes" id="UP001597114">
    <property type="component" value="Unassembled WGS sequence"/>
</dbReference>
<proteinExistence type="predicted"/>
<dbReference type="RefSeq" id="WP_344729148.1">
    <property type="nucleotide sequence ID" value="NZ_BAAAUS010000059.1"/>
</dbReference>
<name>A0ABW4ERP4_9PSEU</name>
<comment type="caution">
    <text evidence="1">The sequence shown here is derived from an EMBL/GenBank/DDBJ whole genome shotgun (WGS) entry which is preliminary data.</text>
</comment>
<dbReference type="EMBL" id="JBHUCO010000006">
    <property type="protein sequence ID" value="MFD1517030.1"/>
    <property type="molecule type" value="Genomic_DNA"/>
</dbReference>
<protein>
    <recommendedName>
        <fullName evidence="3">DUF4178 domain-containing protein</fullName>
    </recommendedName>
</protein>
<sequence length="148" mass="16651">MTVLRASRMGLLSTRYEIAHDGTTLCTWKPSTFFGGGSFVLEGRRYDVARGGWSWRRYRLLDESGELLAMADAVGRGEWTLETDGHTYSFERQSLIRNEHVLIQDDAVAGSVRRISTWRGEAEADLPGLPLSVQVFVLVSLLAVWDEE</sequence>